<feature type="binding site" evidence="12">
    <location>
        <begin position="525"/>
        <end position="526"/>
    </location>
    <ligand>
        <name>substrate</name>
    </ligand>
</feature>
<dbReference type="UniPathway" id="UPA00142">
    <property type="reaction ID" value="UER00210"/>
</dbReference>
<dbReference type="FunCoup" id="J3P7G1">
    <property type="interactions" value="888"/>
</dbReference>
<dbReference type="InterPro" id="IPR004887">
    <property type="entry name" value="GSH_synth_subst-bd"/>
</dbReference>
<feature type="binding site" evidence="10">
    <location>
        <position position="522"/>
    </location>
    <ligand>
        <name>ATP</name>
        <dbReference type="ChEBI" id="CHEBI:30616"/>
    </ligand>
</feature>
<evidence type="ECO:0000313" key="16">
    <source>
        <dbReference type="EnsemblFungi" id="EJT72592"/>
    </source>
</evidence>
<dbReference type="SUPFAM" id="SSF56059">
    <property type="entry name" value="Glutathione synthetase ATP-binding domain-like"/>
    <property type="match status" value="1"/>
</dbReference>
<dbReference type="GO" id="GO:0000287">
    <property type="term" value="F:magnesium ion binding"/>
    <property type="evidence" value="ECO:0007669"/>
    <property type="project" value="UniProtKB-UniRule"/>
</dbReference>
<dbReference type="EMBL" id="GL385399">
    <property type="protein sequence ID" value="EJT72592.1"/>
    <property type="molecule type" value="Genomic_DNA"/>
</dbReference>
<dbReference type="InterPro" id="IPR014709">
    <property type="entry name" value="Glutathione_synthase_C_euk"/>
</dbReference>
<evidence type="ECO:0000256" key="10">
    <source>
        <dbReference type="PIRSR" id="PIRSR001558-1"/>
    </source>
</evidence>
<keyword evidence="7 9" id="KW-0067">ATP-binding</keyword>
<dbReference type="InterPro" id="IPR016185">
    <property type="entry name" value="PreATP-grasp_dom_sf"/>
</dbReference>
<dbReference type="HOGENOM" id="CLU_025152_2_1_1"/>
<feature type="binding site" evidence="10">
    <location>
        <position position="352"/>
    </location>
    <ligand>
        <name>ATP</name>
        <dbReference type="ChEBI" id="CHEBI:30616"/>
    </ligand>
</feature>
<feature type="binding site" evidence="10">
    <location>
        <position position="248"/>
    </location>
    <ligand>
        <name>substrate</name>
    </ligand>
</feature>
<dbReference type="GO" id="GO:0043295">
    <property type="term" value="F:glutathione binding"/>
    <property type="evidence" value="ECO:0007669"/>
    <property type="project" value="UniProtKB-UniRule"/>
</dbReference>
<dbReference type="GO" id="GO:0005524">
    <property type="term" value="F:ATP binding"/>
    <property type="evidence" value="ECO:0007669"/>
    <property type="project" value="UniProtKB-UniRule"/>
</dbReference>
<feature type="binding site" evidence="11">
    <location>
        <position position="160"/>
    </location>
    <ligand>
        <name>Mg(2+)</name>
        <dbReference type="ChEBI" id="CHEBI:18420"/>
    </ligand>
</feature>
<dbReference type="InterPro" id="IPR037013">
    <property type="entry name" value="GSH-S_sub-bd_sf"/>
</dbReference>
<evidence type="ECO:0000256" key="2">
    <source>
        <dbReference type="ARBA" id="ARBA00010385"/>
    </source>
</evidence>
<organism evidence="15">
    <name type="scientific">Gaeumannomyces tritici (strain R3-111a-1)</name>
    <name type="common">Wheat and barley take-all root rot fungus</name>
    <name type="synonym">Gaeumannomyces graminis var. tritici</name>
    <dbReference type="NCBI Taxonomy" id="644352"/>
    <lineage>
        <taxon>Eukaryota</taxon>
        <taxon>Fungi</taxon>
        <taxon>Dikarya</taxon>
        <taxon>Ascomycota</taxon>
        <taxon>Pezizomycotina</taxon>
        <taxon>Sordariomycetes</taxon>
        <taxon>Sordariomycetidae</taxon>
        <taxon>Magnaporthales</taxon>
        <taxon>Magnaporthaceae</taxon>
        <taxon>Gaeumannomyces</taxon>
    </lineage>
</organism>
<dbReference type="Gene3D" id="1.10.1080.10">
    <property type="entry name" value="Glutathione Synthetase, Chain A, domain 3"/>
    <property type="match status" value="1"/>
</dbReference>
<feature type="binding site" evidence="12">
    <location>
        <begin position="242"/>
        <end position="244"/>
    </location>
    <ligand>
        <name>substrate</name>
    </ligand>
</feature>
<feature type="binding site" evidence="10">
    <location>
        <position position="437"/>
    </location>
    <ligand>
        <name>ATP</name>
        <dbReference type="ChEBI" id="CHEBI:30616"/>
    </ligand>
</feature>
<evidence type="ECO:0000313" key="15">
    <source>
        <dbReference type="EMBL" id="EJT72592.1"/>
    </source>
</evidence>
<dbReference type="NCBIfam" id="TIGR01986">
    <property type="entry name" value="glut_syn_euk"/>
    <property type="match status" value="1"/>
</dbReference>
<dbReference type="FunFam" id="3.30.1490.50:FF:000002">
    <property type="entry name" value="Glutathione synthetase"/>
    <property type="match status" value="1"/>
</dbReference>
<dbReference type="Proteomes" id="UP000006039">
    <property type="component" value="Unassembled WGS sequence"/>
</dbReference>
<protein>
    <recommendedName>
        <fullName evidence="9">Glutathione synthetase</fullName>
        <shortName evidence="9">GSH-S</shortName>
        <ecNumber evidence="9">6.3.2.3</ecNumber>
    </recommendedName>
</protein>
<dbReference type="InterPro" id="IPR005615">
    <property type="entry name" value="Glutathione_synthase"/>
</dbReference>
<evidence type="ECO:0000256" key="6">
    <source>
        <dbReference type="ARBA" id="ARBA00022741"/>
    </source>
</evidence>
<reference evidence="16" key="5">
    <citation type="submission" date="2018-04" db="UniProtKB">
        <authorList>
            <consortium name="EnsemblFungi"/>
        </authorList>
    </citation>
    <scope>IDENTIFICATION</scope>
    <source>
        <strain evidence="16">R3-111a-1</strain>
    </source>
</reference>
<accession>J3P7G1</accession>
<comment type="similarity">
    <text evidence="2 9">Belongs to the eukaryotic GSH synthase family.</text>
</comment>
<evidence type="ECO:0000256" key="4">
    <source>
        <dbReference type="ARBA" id="ARBA00022684"/>
    </source>
</evidence>
<feature type="binding site" evidence="10">
    <location>
        <begin position="426"/>
        <end position="435"/>
    </location>
    <ligand>
        <name>ATP</name>
        <dbReference type="ChEBI" id="CHEBI:30616"/>
    </ligand>
</feature>
<keyword evidence="5 9" id="KW-0479">Metal-binding</keyword>
<keyword evidence="6 9" id="KW-0547">Nucleotide-binding</keyword>
<evidence type="ECO:0000313" key="17">
    <source>
        <dbReference type="Proteomes" id="UP000006039"/>
    </source>
</evidence>
<dbReference type="InterPro" id="IPR014049">
    <property type="entry name" value="Glutathione_synthase_N_euk"/>
</dbReference>
<evidence type="ECO:0000256" key="3">
    <source>
        <dbReference type="ARBA" id="ARBA00022598"/>
    </source>
</evidence>
<evidence type="ECO:0000256" key="7">
    <source>
        <dbReference type="ARBA" id="ARBA00022840"/>
    </source>
</evidence>
<comment type="cofactor">
    <cofactor evidence="9 11">
        <name>Mg(2+)</name>
        <dbReference type="ChEBI" id="CHEBI:18420"/>
    </cofactor>
    <text evidence="9 11">Binds 1 Mg(2+) ion per subunit.</text>
</comment>
<dbReference type="EnsemblFungi" id="EJT72592">
    <property type="protein sequence ID" value="EJT72592"/>
    <property type="gene ID" value="GGTG_09452"/>
</dbReference>
<dbReference type="RefSeq" id="XP_009225566.1">
    <property type="nucleotide sequence ID" value="XM_009227302.1"/>
</dbReference>
<dbReference type="STRING" id="644352.J3P7G1"/>
<evidence type="ECO:0000256" key="1">
    <source>
        <dbReference type="ARBA" id="ARBA00004965"/>
    </source>
</evidence>
<evidence type="ECO:0000256" key="13">
    <source>
        <dbReference type="SAM" id="MobiDB-lite"/>
    </source>
</evidence>
<dbReference type="eggNOG" id="KOG0021">
    <property type="taxonomic scope" value="Eukaryota"/>
</dbReference>
<reference evidence="15" key="2">
    <citation type="submission" date="2010-07" db="EMBL/GenBank/DDBJ databases">
        <authorList>
            <consortium name="The Broad Institute Genome Sequencing Platform"/>
            <consortium name="Broad Institute Genome Sequencing Center for Infectious Disease"/>
            <person name="Ma L.-J."/>
            <person name="Dead R."/>
            <person name="Young S."/>
            <person name="Zeng Q."/>
            <person name="Koehrsen M."/>
            <person name="Alvarado L."/>
            <person name="Berlin A."/>
            <person name="Chapman S.B."/>
            <person name="Chen Z."/>
            <person name="Freedman E."/>
            <person name="Gellesch M."/>
            <person name="Goldberg J."/>
            <person name="Griggs A."/>
            <person name="Gujja S."/>
            <person name="Heilman E.R."/>
            <person name="Heiman D."/>
            <person name="Hepburn T."/>
            <person name="Howarth C."/>
            <person name="Jen D."/>
            <person name="Larson L."/>
            <person name="Mehta T."/>
            <person name="Neiman D."/>
            <person name="Pearson M."/>
            <person name="Roberts A."/>
            <person name="Saif S."/>
            <person name="Shea T."/>
            <person name="Shenoy N."/>
            <person name="Sisk P."/>
            <person name="Stolte C."/>
            <person name="Sykes S."/>
            <person name="Walk T."/>
            <person name="White J."/>
            <person name="Yandava C."/>
            <person name="Haas B."/>
            <person name="Nusbaum C."/>
            <person name="Birren B."/>
        </authorList>
    </citation>
    <scope>NUCLEOTIDE SEQUENCE</scope>
    <source>
        <strain evidence="15">R3-111a-1</strain>
    </source>
</reference>
<feature type="binding site" evidence="10">
    <location>
        <position position="514"/>
    </location>
    <ligand>
        <name>substrate</name>
    </ligand>
</feature>
<dbReference type="Gene3D" id="3.40.50.1760">
    <property type="entry name" value="Glutathione synthase, substrate-binding domain superfamily, eukaryotic"/>
    <property type="match status" value="1"/>
</dbReference>
<dbReference type="VEuPathDB" id="FungiDB:GGTG_09452"/>
<keyword evidence="3 9" id="KW-0436">Ligase</keyword>
<feature type="binding site" evidence="12">
    <location>
        <begin position="313"/>
        <end position="316"/>
    </location>
    <ligand>
        <name>substrate</name>
    </ligand>
</feature>
<reference evidence="17" key="1">
    <citation type="submission" date="2010-07" db="EMBL/GenBank/DDBJ databases">
        <title>The genome sequence of Gaeumannomyces graminis var. tritici strain R3-111a-1.</title>
        <authorList>
            <consortium name="The Broad Institute Genome Sequencing Platform"/>
            <person name="Ma L.-J."/>
            <person name="Dead R."/>
            <person name="Young S."/>
            <person name="Zeng Q."/>
            <person name="Koehrsen M."/>
            <person name="Alvarado L."/>
            <person name="Berlin A."/>
            <person name="Chapman S.B."/>
            <person name="Chen Z."/>
            <person name="Freedman E."/>
            <person name="Gellesch M."/>
            <person name="Goldberg J."/>
            <person name="Griggs A."/>
            <person name="Gujja S."/>
            <person name="Heilman E.R."/>
            <person name="Heiman D."/>
            <person name="Hepburn T."/>
            <person name="Howarth C."/>
            <person name="Jen D."/>
            <person name="Larson L."/>
            <person name="Mehta T."/>
            <person name="Neiman D."/>
            <person name="Pearson M."/>
            <person name="Roberts A."/>
            <person name="Saif S."/>
            <person name="Shea T."/>
            <person name="Shenoy N."/>
            <person name="Sisk P."/>
            <person name="Stolte C."/>
            <person name="Sykes S."/>
            <person name="Walk T."/>
            <person name="White J."/>
            <person name="Yandava C."/>
            <person name="Haas B."/>
            <person name="Nusbaum C."/>
            <person name="Birren B."/>
        </authorList>
    </citation>
    <scope>NUCLEOTIDE SEQUENCE [LARGE SCALE GENOMIC DNA]</scope>
    <source>
        <strain evidence="17">R3-111a-1</strain>
    </source>
</reference>
<comment type="catalytic activity">
    <reaction evidence="9">
        <text>gamma-L-glutamyl-L-cysteine + glycine + ATP = glutathione + ADP + phosphate + H(+)</text>
        <dbReference type="Rhea" id="RHEA:13557"/>
        <dbReference type="ChEBI" id="CHEBI:15378"/>
        <dbReference type="ChEBI" id="CHEBI:30616"/>
        <dbReference type="ChEBI" id="CHEBI:43474"/>
        <dbReference type="ChEBI" id="CHEBI:57305"/>
        <dbReference type="ChEBI" id="CHEBI:57925"/>
        <dbReference type="ChEBI" id="CHEBI:58173"/>
        <dbReference type="ChEBI" id="CHEBI:456216"/>
        <dbReference type="EC" id="6.3.2.3"/>
    </reaction>
</comment>
<feature type="binding site" evidence="10">
    <location>
        <position position="516"/>
    </location>
    <ligand>
        <name>ATP</name>
        <dbReference type="ChEBI" id="CHEBI:30616"/>
    </ligand>
</feature>
<feature type="binding site" evidence="11">
    <location>
        <position position="430"/>
    </location>
    <ligand>
        <name>Mg(2+)</name>
        <dbReference type="ChEBI" id="CHEBI:18420"/>
    </ligand>
</feature>
<feature type="binding site" evidence="10">
    <location>
        <position position="138"/>
    </location>
    <ligand>
        <name>substrate</name>
    </ligand>
</feature>
<feature type="binding site" evidence="12">
    <location>
        <begin position="164"/>
        <end position="167"/>
    </location>
    <ligand>
        <name>substrate</name>
    </ligand>
</feature>
<sequence length="538" mass="57906">MPSTQPGAATSLGPPALDDAETERLVQTVKDWTIAHGLAVRPPPVLVAAEADPAGVLATSVAVTLFPSPFPKNCFEQAQAAQKPYNELYAKISQDEDFLRQMVEEVMDGDEFISKLWGVHLKVKEEGYVQDLSLGLFRSDYMVHQDLTAPDSVPQVKQVEFNTIASSFGGLSAQTSALHRYLARAEYPLLGDPRPAGSLDLPENQSTQELAAGLRAAFEAYPAASEELGHERCVVFLVQDGERNVFDQRHLEYEVQGGSGSGSNNKAHIPVFRLPFSQILARTTVAATPRRQLLYSPPSSPGRAFEVAVVYMRAGYGPGDYKDDAAWAGRLQIERSGAIKCPTVLTQLAGMKKVQQVLAAAPPSSSSSSSPPPPLGLGRFVPEDSAASQALRRTFANIHPLDGSAAGLEGRRLALDARECLRHVLKPQREGGGNNHYRAAIPPFLGSLPGGPSHWRSYILMELITPPPVANVILRNGKVERGGVICELGVFGTCLWNNRTGEVLRNETGGYLLRTKGDQSEEGGVAAGFGCMDSCVLV</sequence>
<keyword evidence="17" id="KW-1185">Reference proteome</keyword>
<feature type="binding site" evidence="11">
    <location>
        <position position="162"/>
    </location>
    <ligand>
        <name>Mg(2+)</name>
        <dbReference type="ChEBI" id="CHEBI:18420"/>
    </ligand>
</feature>
<dbReference type="AlphaFoldDB" id="J3P7G1"/>
<evidence type="ECO:0000256" key="11">
    <source>
        <dbReference type="PIRSR" id="PIRSR001558-2"/>
    </source>
</evidence>
<evidence type="ECO:0000256" key="5">
    <source>
        <dbReference type="ARBA" id="ARBA00022723"/>
    </source>
</evidence>
<dbReference type="Gene3D" id="3.30.1490.50">
    <property type="match status" value="1"/>
</dbReference>
<keyword evidence="8 9" id="KW-0460">Magnesium</keyword>
<dbReference type="Pfam" id="PF03917">
    <property type="entry name" value="GSH_synth_ATP"/>
    <property type="match status" value="1"/>
</dbReference>
<proteinExistence type="inferred from homology"/>
<dbReference type="Pfam" id="PF03199">
    <property type="entry name" value="GSH_synthase"/>
    <property type="match status" value="1"/>
</dbReference>
<dbReference type="InterPro" id="IPR014042">
    <property type="entry name" value="Glutathione_synthase_a-hlx"/>
</dbReference>
<dbReference type="SUPFAM" id="SSF52440">
    <property type="entry name" value="PreATP-grasp domain"/>
    <property type="match status" value="1"/>
</dbReference>
<dbReference type="GO" id="GO:0004363">
    <property type="term" value="F:glutathione synthase activity"/>
    <property type="evidence" value="ECO:0007669"/>
    <property type="project" value="UniProtKB-UniRule"/>
</dbReference>
<evidence type="ECO:0000256" key="8">
    <source>
        <dbReference type="ARBA" id="ARBA00022842"/>
    </source>
</evidence>
<name>J3P7G1_GAET3</name>
<feature type="domain" description="Glutathione synthase substrate-binding" evidence="14">
    <location>
        <begin position="233"/>
        <end position="349"/>
    </location>
</feature>
<dbReference type="GeneID" id="20349910"/>
<dbReference type="GO" id="GO:0005829">
    <property type="term" value="C:cytosol"/>
    <property type="evidence" value="ECO:0007669"/>
    <property type="project" value="TreeGrafter"/>
</dbReference>
<dbReference type="PANTHER" id="PTHR11130">
    <property type="entry name" value="GLUTATHIONE SYNTHETASE"/>
    <property type="match status" value="1"/>
</dbReference>
<reference evidence="16" key="4">
    <citation type="journal article" date="2015" name="G3 (Bethesda)">
        <title>Genome sequences of three phytopathogenic species of the Magnaporthaceae family of fungi.</title>
        <authorList>
            <person name="Okagaki L.H."/>
            <person name="Nunes C.C."/>
            <person name="Sailsbery J."/>
            <person name="Clay B."/>
            <person name="Brown D."/>
            <person name="John T."/>
            <person name="Oh Y."/>
            <person name="Young N."/>
            <person name="Fitzgerald M."/>
            <person name="Haas B.J."/>
            <person name="Zeng Q."/>
            <person name="Young S."/>
            <person name="Adiconis X."/>
            <person name="Fan L."/>
            <person name="Levin J.Z."/>
            <person name="Mitchell T.K."/>
            <person name="Okubara P.A."/>
            <person name="Farman M.L."/>
            <person name="Kohn L.M."/>
            <person name="Birren B."/>
            <person name="Ma L.-J."/>
            <person name="Dean R.A."/>
        </authorList>
    </citation>
    <scope>NUCLEOTIDE SEQUENCE</scope>
    <source>
        <strain evidence="16">R3-111a-1</strain>
    </source>
</reference>
<reference evidence="15" key="3">
    <citation type="submission" date="2010-09" db="EMBL/GenBank/DDBJ databases">
        <title>Annotation of Gaeumannomyces graminis var. tritici R3-111a-1.</title>
        <authorList>
            <consortium name="The Broad Institute Genome Sequencing Platform"/>
            <person name="Ma L.-J."/>
            <person name="Dead R."/>
            <person name="Young S.K."/>
            <person name="Zeng Q."/>
            <person name="Gargeya S."/>
            <person name="Fitzgerald M."/>
            <person name="Haas B."/>
            <person name="Abouelleil A."/>
            <person name="Alvarado L."/>
            <person name="Arachchi H.M."/>
            <person name="Berlin A."/>
            <person name="Brown A."/>
            <person name="Chapman S.B."/>
            <person name="Chen Z."/>
            <person name="Dunbar C."/>
            <person name="Freedman E."/>
            <person name="Gearin G."/>
            <person name="Gellesch M."/>
            <person name="Goldberg J."/>
            <person name="Griggs A."/>
            <person name="Gujja S."/>
            <person name="Heiman D."/>
            <person name="Howarth C."/>
            <person name="Larson L."/>
            <person name="Lui A."/>
            <person name="MacDonald P.J.P."/>
            <person name="Mehta T."/>
            <person name="Montmayeur A."/>
            <person name="Murphy C."/>
            <person name="Neiman D."/>
            <person name="Pearson M."/>
            <person name="Priest M."/>
            <person name="Roberts A."/>
            <person name="Saif S."/>
            <person name="Shea T."/>
            <person name="Shenoy N."/>
            <person name="Sisk P."/>
            <person name="Stolte C."/>
            <person name="Sykes S."/>
            <person name="Yandava C."/>
            <person name="Wortman J."/>
            <person name="Nusbaum C."/>
            <person name="Birren B."/>
        </authorList>
    </citation>
    <scope>NUCLEOTIDE SEQUENCE</scope>
    <source>
        <strain evidence="15">R3-111a-1</strain>
    </source>
</reference>
<evidence type="ECO:0000259" key="14">
    <source>
        <dbReference type="Pfam" id="PF03199"/>
    </source>
</evidence>
<dbReference type="Gene3D" id="3.30.470.20">
    <property type="entry name" value="ATP-grasp fold, B domain"/>
    <property type="match status" value="1"/>
</dbReference>
<feature type="binding site" evidence="10">
    <location>
        <position position="487"/>
    </location>
    <ligand>
        <name>ATP</name>
        <dbReference type="ChEBI" id="CHEBI:30616"/>
    </ligand>
</feature>
<keyword evidence="4 9" id="KW-0317">Glutathione biosynthesis</keyword>
<feature type="binding site" evidence="10">
    <location>
        <begin position="461"/>
        <end position="464"/>
    </location>
    <ligand>
        <name>ATP</name>
        <dbReference type="ChEBI" id="CHEBI:30616"/>
    </ligand>
</feature>
<feature type="region of interest" description="Disordered" evidence="13">
    <location>
        <begin position="360"/>
        <end position="381"/>
    </location>
</feature>
<dbReference type="OrthoDB" id="2020073at2759"/>
<feature type="binding site" evidence="10">
    <location>
        <position position="160"/>
    </location>
    <ligand>
        <name>ATP</name>
        <dbReference type="ChEBI" id="CHEBI:30616"/>
    </ligand>
</feature>
<dbReference type="Gene3D" id="3.30.1490.80">
    <property type="match status" value="1"/>
</dbReference>
<evidence type="ECO:0000256" key="12">
    <source>
        <dbReference type="PIRSR" id="PIRSR001558-3"/>
    </source>
</evidence>
<evidence type="ECO:0000256" key="9">
    <source>
        <dbReference type="PIRNR" id="PIRNR001558"/>
    </source>
</evidence>
<comment type="pathway">
    <text evidence="1 9">Sulfur metabolism; glutathione biosynthesis; glutathione from L-cysteine and L-glutamate: step 2/2.</text>
</comment>
<dbReference type="PIRSF" id="PIRSF001558">
    <property type="entry name" value="GSHase"/>
    <property type="match status" value="1"/>
</dbReference>
<dbReference type="EC" id="6.3.2.3" evidence="9"/>
<gene>
    <name evidence="16" type="primary">20349910</name>
    <name evidence="15" type="ORF">GGTG_09452</name>
</gene>
<dbReference type="PANTHER" id="PTHR11130:SF0">
    <property type="entry name" value="GLUTATHIONE SYNTHETASE"/>
    <property type="match status" value="1"/>
</dbReference>